<name>A0A2W5QTZ7_9SPHN</name>
<keyword evidence="5 6" id="KW-0472">Membrane</keyword>
<feature type="transmembrane region" description="Helical" evidence="6">
    <location>
        <begin position="136"/>
        <end position="153"/>
    </location>
</feature>
<proteinExistence type="predicted"/>
<feature type="transmembrane region" description="Helical" evidence="6">
    <location>
        <begin position="25"/>
        <end position="45"/>
    </location>
</feature>
<dbReference type="AlphaFoldDB" id="A0A2W5QTZ7"/>
<protein>
    <recommendedName>
        <fullName evidence="9">Cytochrome c oxidase assembly protein</fullName>
    </recommendedName>
</protein>
<dbReference type="EMBL" id="QFQI01000020">
    <property type="protein sequence ID" value="PZQ58243.1"/>
    <property type="molecule type" value="Genomic_DNA"/>
</dbReference>
<feature type="transmembrane region" description="Helical" evidence="6">
    <location>
        <begin position="210"/>
        <end position="235"/>
    </location>
</feature>
<feature type="transmembrane region" description="Helical" evidence="6">
    <location>
        <begin position="165"/>
        <end position="190"/>
    </location>
</feature>
<dbReference type="Proteomes" id="UP000249229">
    <property type="component" value="Unassembled WGS sequence"/>
</dbReference>
<evidence type="ECO:0000313" key="8">
    <source>
        <dbReference type="Proteomes" id="UP000249229"/>
    </source>
</evidence>
<sequence>MIDWFGIEVFGSYCGTAPAAATWMWQWNVDPFVVVSLVFGAMAMVRLPPRRRTAGSIAIGALAVAFLSPLCALSVALFSARTLHHLLLIGVAAPLFAVALPVRARLAPNVAFALATGVLWAWHLPAAYDAALANKAIYWAMQFSLLASAWGYWSAVRGAEAPLALALVGAGAAQMGMLGAILTFVARPLYATHLASPVSFGIGPLADQQLAGLAMWVLGILPYAVAGALVAVASWRRMAVA</sequence>
<evidence type="ECO:0000256" key="5">
    <source>
        <dbReference type="ARBA" id="ARBA00023136"/>
    </source>
</evidence>
<evidence type="ECO:0000256" key="4">
    <source>
        <dbReference type="ARBA" id="ARBA00022989"/>
    </source>
</evidence>
<keyword evidence="2" id="KW-1003">Cell membrane</keyword>
<comment type="caution">
    <text evidence="7">The sequence shown here is derived from an EMBL/GenBank/DDBJ whole genome shotgun (WGS) entry which is preliminary data.</text>
</comment>
<keyword evidence="3 6" id="KW-0812">Transmembrane</keyword>
<dbReference type="GO" id="GO:0005886">
    <property type="term" value="C:plasma membrane"/>
    <property type="evidence" value="ECO:0007669"/>
    <property type="project" value="UniProtKB-SubCell"/>
</dbReference>
<evidence type="ECO:0000256" key="1">
    <source>
        <dbReference type="ARBA" id="ARBA00004651"/>
    </source>
</evidence>
<organism evidence="7 8">
    <name type="scientific">Sphingomonas taxi</name>
    <dbReference type="NCBI Taxonomy" id="1549858"/>
    <lineage>
        <taxon>Bacteria</taxon>
        <taxon>Pseudomonadati</taxon>
        <taxon>Pseudomonadota</taxon>
        <taxon>Alphaproteobacteria</taxon>
        <taxon>Sphingomonadales</taxon>
        <taxon>Sphingomonadaceae</taxon>
        <taxon>Sphingomonas</taxon>
    </lineage>
</organism>
<evidence type="ECO:0000313" key="7">
    <source>
        <dbReference type="EMBL" id="PZQ58243.1"/>
    </source>
</evidence>
<accession>A0A2W5QTZ7</accession>
<dbReference type="Pfam" id="PF09678">
    <property type="entry name" value="Caa3_CtaG"/>
    <property type="match status" value="1"/>
</dbReference>
<evidence type="ECO:0000256" key="3">
    <source>
        <dbReference type="ARBA" id="ARBA00022692"/>
    </source>
</evidence>
<reference evidence="7 8" key="1">
    <citation type="submission" date="2017-08" db="EMBL/GenBank/DDBJ databases">
        <title>Infants hospitalized years apart are colonized by the same room-sourced microbial strains.</title>
        <authorList>
            <person name="Brooks B."/>
            <person name="Olm M.R."/>
            <person name="Firek B.A."/>
            <person name="Baker R."/>
            <person name="Thomas B.C."/>
            <person name="Morowitz M.J."/>
            <person name="Banfield J.F."/>
        </authorList>
    </citation>
    <scope>NUCLEOTIDE SEQUENCE [LARGE SCALE GENOMIC DNA]</scope>
    <source>
        <strain evidence="7">S2_005_001_R1_22</strain>
    </source>
</reference>
<gene>
    <name evidence="7" type="ORF">DI544_14805</name>
</gene>
<evidence type="ECO:0000256" key="6">
    <source>
        <dbReference type="SAM" id="Phobius"/>
    </source>
</evidence>
<feature type="transmembrane region" description="Helical" evidence="6">
    <location>
        <begin position="57"/>
        <end position="77"/>
    </location>
</feature>
<evidence type="ECO:0008006" key="9">
    <source>
        <dbReference type="Google" id="ProtNLM"/>
    </source>
</evidence>
<feature type="transmembrane region" description="Helical" evidence="6">
    <location>
        <begin position="107"/>
        <end position="124"/>
    </location>
</feature>
<comment type="subcellular location">
    <subcellularLocation>
        <location evidence="1">Cell membrane</location>
        <topology evidence="1">Multi-pass membrane protein</topology>
    </subcellularLocation>
</comment>
<dbReference type="InterPro" id="IPR019108">
    <property type="entry name" value="Caa3_assmbl_CtaG-rel"/>
</dbReference>
<keyword evidence="4 6" id="KW-1133">Transmembrane helix</keyword>
<feature type="transmembrane region" description="Helical" evidence="6">
    <location>
        <begin position="83"/>
        <end position="100"/>
    </location>
</feature>
<evidence type="ECO:0000256" key="2">
    <source>
        <dbReference type="ARBA" id="ARBA00022475"/>
    </source>
</evidence>